<dbReference type="PANTHER" id="PTHR45526:SF1">
    <property type="entry name" value="TRANSCRIPTIONAL REGULATORY PROTEIN DCUR-RELATED"/>
    <property type="match status" value="1"/>
</dbReference>
<evidence type="ECO:0000256" key="8">
    <source>
        <dbReference type="ARBA" id="ARBA00023163"/>
    </source>
</evidence>
<keyword evidence="6 10" id="KW-0238">DNA-binding</keyword>
<dbReference type="InterPro" id="IPR051271">
    <property type="entry name" value="2C-system_Tx_regulators"/>
</dbReference>
<dbReference type="RefSeq" id="WP_078809062.1">
    <property type="nucleotide sequence ID" value="NZ_FUWM01000005.1"/>
</dbReference>
<dbReference type="PROSITE" id="PS50110">
    <property type="entry name" value="RESPONSE_REGULATORY"/>
    <property type="match status" value="1"/>
</dbReference>
<comment type="subcellular location">
    <subcellularLocation>
        <location evidence="1 10">Cytoplasm</location>
    </subcellularLocation>
</comment>
<evidence type="ECO:0000313" key="13">
    <source>
        <dbReference type="EMBL" id="SJZ36245.1"/>
    </source>
</evidence>
<feature type="modified residue" description="4-aspartylphosphate" evidence="11">
    <location>
        <position position="58"/>
    </location>
</feature>
<name>A0A1T4K1S3_9FIRM</name>
<proteinExistence type="predicted"/>
<evidence type="ECO:0000256" key="7">
    <source>
        <dbReference type="ARBA" id="ARBA00023159"/>
    </source>
</evidence>
<dbReference type="InterPro" id="IPR036388">
    <property type="entry name" value="WH-like_DNA-bd_sf"/>
</dbReference>
<dbReference type="AlphaFoldDB" id="A0A1T4K1S3"/>
<evidence type="ECO:0000259" key="12">
    <source>
        <dbReference type="PROSITE" id="PS50110"/>
    </source>
</evidence>
<evidence type="ECO:0000256" key="9">
    <source>
        <dbReference type="ARBA" id="ARBA00024867"/>
    </source>
</evidence>
<dbReference type="GO" id="GO:0003677">
    <property type="term" value="F:DNA binding"/>
    <property type="evidence" value="ECO:0007669"/>
    <property type="project" value="UniProtKB-KW"/>
</dbReference>
<dbReference type="PIRSF" id="PIRSF006171">
    <property type="entry name" value="RR_citrat_malat"/>
    <property type="match status" value="1"/>
</dbReference>
<dbReference type="InterPro" id="IPR011006">
    <property type="entry name" value="CheY-like_superfamily"/>
</dbReference>
<dbReference type="Pfam" id="PF00072">
    <property type="entry name" value="Response_reg"/>
    <property type="match status" value="1"/>
</dbReference>
<dbReference type="Pfam" id="PF20714">
    <property type="entry name" value="HTH_64"/>
    <property type="match status" value="1"/>
</dbReference>
<keyword evidence="14" id="KW-1185">Reference proteome</keyword>
<feature type="domain" description="Response regulatory" evidence="12">
    <location>
        <begin position="6"/>
        <end position="123"/>
    </location>
</feature>
<dbReference type="Gene3D" id="1.10.10.10">
    <property type="entry name" value="Winged helix-like DNA-binding domain superfamily/Winged helix DNA-binding domain"/>
    <property type="match status" value="1"/>
</dbReference>
<evidence type="ECO:0000256" key="10">
    <source>
        <dbReference type="PIRNR" id="PIRNR006171"/>
    </source>
</evidence>
<dbReference type="InterPro" id="IPR001789">
    <property type="entry name" value="Sig_transdc_resp-reg_receiver"/>
</dbReference>
<dbReference type="Gene3D" id="3.40.50.2300">
    <property type="match status" value="1"/>
</dbReference>
<dbReference type="GO" id="GO:0000156">
    <property type="term" value="F:phosphorelay response regulator activity"/>
    <property type="evidence" value="ECO:0007669"/>
    <property type="project" value="TreeGrafter"/>
</dbReference>
<dbReference type="GO" id="GO:0003700">
    <property type="term" value="F:DNA-binding transcription factor activity"/>
    <property type="evidence" value="ECO:0007669"/>
    <property type="project" value="InterPro"/>
</dbReference>
<sequence length="252" mass="29218">MQEEIKVIVIDDDPMVSHLNRKYTEKVVGFKVINEVNIDNNMIINQDDLKEADLLLLDIYLPGQNGIDILKNIRESNHNKDVIIISASKEPQHISEAMQWGVVDYLIKPFTFDRFKKSLHEYKKRKNSLATEDGLDQKTIDSLMGKDENVNGTIDSIDDEYFDKKRDKNTREKESFIRDLPKGLNDVTLNNIKDFMRKEGEKFSTKDIAKNLGLARVTGQRYLKYMADEGIVEILREYGGVGRPKHYYKLTE</sequence>
<dbReference type="SMART" id="SM00448">
    <property type="entry name" value="REC"/>
    <property type="match status" value="1"/>
</dbReference>
<dbReference type="PANTHER" id="PTHR45526">
    <property type="entry name" value="TRANSCRIPTIONAL REGULATORY PROTEIN DPIA"/>
    <property type="match status" value="1"/>
</dbReference>
<protein>
    <recommendedName>
        <fullName evidence="10">Transcriptional regulatory protein</fullName>
    </recommendedName>
</protein>
<keyword evidence="8 10" id="KW-0804">Transcription</keyword>
<evidence type="ECO:0000256" key="2">
    <source>
        <dbReference type="ARBA" id="ARBA00022490"/>
    </source>
</evidence>
<keyword evidence="2 10" id="KW-0963">Cytoplasm</keyword>
<organism evidence="13 14">
    <name type="scientific">Selenihalanaerobacter shriftii</name>
    <dbReference type="NCBI Taxonomy" id="142842"/>
    <lineage>
        <taxon>Bacteria</taxon>
        <taxon>Bacillati</taxon>
        <taxon>Bacillota</taxon>
        <taxon>Clostridia</taxon>
        <taxon>Halanaerobiales</taxon>
        <taxon>Halobacteroidaceae</taxon>
        <taxon>Selenihalanaerobacter</taxon>
    </lineage>
</organism>
<accession>A0A1T4K1S3</accession>
<evidence type="ECO:0000256" key="3">
    <source>
        <dbReference type="ARBA" id="ARBA00022553"/>
    </source>
</evidence>
<dbReference type="InterPro" id="IPR024187">
    <property type="entry name" value="Sig_transdc_resp-reg_cit/mal"/>
</dbReference>
<evidence type="ECO:0000256" key="11">
    <source>
        <dbReference type="PROSITE-ProRule" id="PRU00169"/>
    </source>
</evidence>
<reference evidence="14" key="1">
    <citation type="submission" date="2017-02" db="EMBL/GenBank/DDBJ databases">
        <authorList>
            <person name="Varghese N."/>
            <person name="Submissions S."/>
        </authorList>
    </citation>
    <scope>NUCLEOTIDE SEQUENCE [LARGE SCALE GENOMIC DNA]</scope>
    <source>
        <strain evidence="14">ATCC BAA-73</strain>
    </source>
</reference>
<evidence type="ECO:0000313" key="14">
    <source>
        <dbReference type="Proteomes" id="UP000190625"/>
    </source>
</evidence>
<dbReference type="GO" id="GO:0005737">
    <property type="term" value="C:cytoplasm"/>
    <property type="evidence" value="ECO:0007669"/>
    <property type="project" value="UniProtKB-SubCell"/>
</dbReference>
<evidence type="ECO:0000256" key="5">
    <source>
        <dbReference type="ARBA" id="ARBA00023015"/>
    </source>
</evidence>
<dbReference type="InterPro" id="IPR036390">
    <property type="entry name" value="WH_DNA-bd_sf"/>
</dbReference>
<dbReference type="STRING" id="142842.SAMN02745118_00555"/>
<evidence type="ECO:0000256" key="1">
    <source>
        <dbReference type="ARBA" id="ARBA00004496"/>
    </source>
</evidence>
<dbReference type="EMBL" id="FUWM01000005">
    <property type="protein sequence ID" value="SJZ36245.1"/>
    <property type="molecule type" value="Genomic_DNA"/>
</dbReference>
<comment type="function">
    <text evidence="9">May play the central regulatory role in sporulation. It may be an element of the effector pathway responsible for the activation of sporulation genes in response to nutritional stress. Spo0A may act in concert with spo0H (a sigma factor) to control the expression of some genes that are critical to the sporulation process.</text>
</comment>
<evidence type="ECO:0000256" key="4">
    <source>
        <dbReference type="ARBA" id="ARBA00023012"/>
    </source>
</evidence>
<dbReference type="SUPFAM" id="SSF52172">
    <property type="entry name" value="CheY-like"/>
    <property type="match status" value="1"/>
</dbReference>
<keyword evidence="3 11" id="KW-0597">Phosphoprotein</keyword>
<keyword evidence="5 10" id="KW-0805">Transcription regulation</keyword>
<keyword evidence="7 10" id="KW-0010">Activator</keyword>
<dbReference type="Proteomes" id="UP000190625">
    <property type="component" value="Unassembled WGS sequence"/>
</dbReference>
<dbReference type="InterPro" id="IPR048714">
    <property type="entry name" value="DpiA-like_HTH"/>
</dbReference>
<dbReference type="OrthoDB" id="9759232at2"/>
<gene>
    <name evidence="13" type="ORF">SAMN02745118_00555</name>
</gene>
<dbReference type="SUPFAM" id="SSF46785">
    <property type="entry name" value="Winged helix' DNA-binding domain"/>
    <property type="match status" value="1"/>
</dbReference>
<keyword evidence="4 10" id="KW-0902">Two-component regulatory system</keyword>
<evidence type="ECO:0000256" key="6">
    <source>
        <dbReference type="ARBA" id="ARBA00023125"/>
    </source>
</evidence>